<sequence length="225" mass="25014">MPNGSLEKFIHGTTPSLKGQNLSWEKLYSIALGIARGLEYLHCGCTAQILHFDIKPHNILLDQDFSPKISDFGLAKINFGPVSHKSDVYSYGMMTLEMVGGRKNVDARAAHSSEIYFPRWAYKHIHDNEDTTSTADNITEEDNITEDENHVARRMMIVGLWCIQANPSQRPSISKVIEMFEVDLATLEIPAKPYLCSAPTSPRHSQQKALSGSSSLSESTETSSN</sequence>
<dbReference type="GO" id="GO:0005524">
    <property type="term" value="F:ATP binding"/>
    <property type="evidence" value="ECO:0007669"/>
    <property type="project" value="UniProtKB-KW"/>
</dbReference>
<dbReference type="Proteomes" id="UP000077755">
    <property type="component" value="Chromosome 1"/>
</dbReference>
<evidence type="ECO:0000256" key="15">
    <source>
        <dbReference type="SAM" id="MobiDB-lite"/>
    </source>
</evidence>
<feature type="domain" description="Protein kinase" evidence="16">
    <location>
        <begin position="1"/>
        <end position="195"/>
    </location>
</feature>
<keyword evidence="10" id="KW-1133">Transmembrane helix</keyword>
<comment type="catalytic activity">
    <reaction evidence="13">
        <text>L-threonyl-[protein] + ATP = O-phospho-L-threonyl-[protein] + ADP + H(+)</text>
        <dbReference type="Rhea" id="RHEA:46608"/>
        <dbReference type="Rhea" id="RHEA-COMP:11060"/>
        <dbReference type="Rhea" id="RHEA-COMP:11605"/>
        <dbReference type="ChEBI" id="CHEBI:15378"/>
        <dbReference type="ChEBI" id="CHEBI:30013"/>
        <dbReference type="ChEBI" id="CHEBI:30616"/>
        <dbReference type="ChEBI" id="CHEBI:61977"/>
        <dbReference type="ChEBI" id="CHEBI:456216"/>
        <dbReference type="EC" id="2.7.11.1"/>
    </reaction>
</comment>
<evidence type="ECO:0000256" key="9">
    <source>
        <dbReference type="ARBA" id="ARBA00022840"/>
    </source>
</evidence>
<evidence type="ECO:0000256" key="8">
    <source>
        <dbReference type="ARBA" id="ARBA00022777"/>
    </source>
</evidence>
<proteinExistence type="predicted"/>
<evidence type="ECO:0000256" key="3">
    <source>
        <dbReference type="ARBA" id="ARBA00022527"/>
    </source>
</evidence>
<dbReference type="Gene3D" id="1.10.510.10">
    <property type="entry name" value="Transferase(Phosphotransferase) domain 1"/>
    <property type="match status" value="2"/>
</dbReference>
<dbReference type="InterPro" id="IPR000719">
    <property type="entry name" value="Prot_kinase_dom"/>
</dbReference>
<dbReference type="InterPro" id="IPR045874">
    <property type="entry name" value="LRK10/LRL21-25-like"/>
</dbReference>
<dbReference type="PROSITE" id="PS50011">
    <property type="entry name" value="PROTEIN_KINASE_DOM"/>
    <property type="match status" value="1"/>
</dbReference>
<evidence type="ECO:0000256" key="2">
    <source>
        <dbReference type="ARBA" id="ARBA00012513"/>
    </source>
</evidence>
<keyword evidence="4" id="KW-0808">Transferase</keyword>
<evidence type="ECO:0000256" key="5">
    <source>
        <dbReference type="ARBA" id="ARBA00022692"/>
    </source>
</evidence>
<keyword evidence="8" id="KW-0418">Kinase</keyword>
<dbReference type="Pfam" id="PF07714">
    <property type="entry name" value="PK_Tyr_Ser-Thr"/>
    <property type="match status" value="1"/>
</dbReference>
<dbReference type="EMBL" id="CP093343">
    <property type="protein sequence ID" value="WOG81279.1"/>
    <property type="molecule type" value="Genomic_DNA"/>
</dbReference>
<dbReference type="InterPro" id="IPR001245">
    <property type="entry name" value="Ser-Thr/Tyr_kinase_cat_dom"/>
</dbReference>
<dbReference type="FunFam" id="1.10.510.10:FF:001023">
    <property type="entry name" value="Os07g0541700 protein"/>
    <property type="match status" value="1"/>
</dbReference>
<protein>
    <recommendedName>
        <fullName evidence="2">non-specific serine/threonine protein kinase</fullName>
        <ecNumber evidence="2">2.7.11.1</ecNumber>
    </recommendedName>
</protein>
<dbReference type="GO" id="GO:0004674">
    <property type="term" value="F:protein serine/threonine kinase activity"/>
    <property type="evidence" value="ECO:0007669"/>
    <property type="project" value="UniProtKB-KW"/>
</dbReference>
<dbReference type="PROSITE" id="PS00108">
    <property type="entry name" value="PROTEIN_KINASE_ST"/>
    <property type="match status" value="1"/>
</dbReference>
<evidence type="ECO:0000313" key="18">
    <source>
        <dbReference type="Proteomes" id="UP000077755"/>
    </source>
</evidence>
<dbReference type="InterPro" id="IPR011009">
    <property type="entry name" value="Kinase-like_dom_sf"/>
</dbReference>
<organism evidence="17 18">
    <name type="scientific">Daucus carota subsp. sativus</name>
    <name type="common">Carrot</name>
    <dbReference type="NCBI Taxonomy" id="79200"/>
    <lineage>
        <taxon>Eukaryota</taxon>
        <taxon>Viridiplantae</taxon>
        <taxon>Streptophyta</taxon>
        <taxon>Embryophyta</taxon>
        <taxon>Tracheophyta</taxon>
        <taxon>Spermatophyta</taxon>
        <taxon>Magnoliopsida</taxon>
        <taxon>eudicotyledons</taxon>
        <taxon>Gunneridae</taxon>
        <taxon>Pentapetalae</taxon>
        <taxon>asterids</taxon>
        <taxon>campanulids</taxon>
        <taxon>Apiales</taxon>
        <taxon>Apiaceae</taxon>
        <taxon>Apioideae</taxon>
        <taxon>Scandiceae</taxon>
        <taxon>Daucinae</taxon>
        <taxon>Daucus</taxon>
        <taxon>Daucus sect. Daucus</taxon>
    </lineage>
</organism>
<evidence type="ECO:0000256" key="7">
    <source>
        <dbReference type="ARBA" id="ARBA00022741"/>
    </source>
</evidence>
<dbReference type="InterPro" id="IPR008271">
    <property type="entry name" value="Ser/Thr_kinase_AS"/>
</dbReference>
<comment type="subcellular location">
    <subcellularLocation>
        <location evidence="1">Membrane</location>
        <topology evidence="1">Single-pass type I membrane protein</topology>
    </subcellularLocation>
</comment>
<gene>
    <name evidence="17" type="ORF">DCAR_0100425</name>
</gene>
<keyword evidence="12" id="KW-0325">Glycoprotein</keyword>
<evidence type="ECO:0000256" key="6">
    <source>
        <dbReference type="ARBA" id="ARBA00022729"/>
    </source>
</evidence>
<feature type="compositionally biased region" description="Low complexity" evidence="15">
    <location>
        <begin position="210"/>
        <end position="225"/>
    </location>
</feature>
<evidence type="ECO:0000256" key="11">
    <source>
        <dbReference type="ARBA" id="ARBA00023136"/>
    </source>
</evidence>
<evidence type="ECO:0000256" key="13">
    <source>
        <dbReference type="ARBA" id="ARBA00047899"/>
    </source>
</evidence>
<dbReference type="AlphaFoldDB" id="A0AAF0W274"/>
<feature type="region of interest" description="Disordered" evidence="15">
    <location>
        <begin position="198"/>
        <end position="225"/>
    </location>
</feature>
<evidence type="ECO:0000256" key="1">
    <source>
        <dbReference type="ARBA" id="ARBA00004479"/>
    </source>
</evidence>
<evidence type="ECO:0000256" key="4">
    <source>
        <dbReference type="ARBA" id="ARBA00022679"/>
    </source>
</evidence>
<keyword evidence="18" id="KW-1185">Reference proteome</keyword>
<reference evidence="17" key="2">
    <citation type="submission" date="2022-03" db="EMBL/GenBank/DDBJ databases">
        <title>Draft title - Genomic analysis of global carrot germplasm unveils the trajectory of domestication and the origin of high carotenoid orange carrot.</title>
        <authorList>
            <person name="Iorizzo M."/>
            <person name="Ellison S."/>
            <person name="Senalik D."/>
            <person name="Macko-Podgorni A."/>
            <person name="Grzebelus D."/>
            <person name="Bostan H."/>
            <person name="Rolling W."/>
            <person name="Curaba J."/>
            <person name="Simon P."/>
        </authorList>
    </citation>
    <scope>NUCLEOTIDE SEQUENCE</scope>
    <source>
        <tissue evidence="17">Leaf</tissue>
    </source>
</reference>
<dbReference type="SMART" id="SM00220">
    <property type="entry name" value="S_TKc"/>
    <property type="match status" value="1"/>
</dbReference>
<keyword evidence="11" id="KW-0472">Membrane</keyword>
<keyword evidence="3" id="KW-0723">Serine/threonine-protein kinase</keyword>
<feature type="compositionally biased region" description="Polar residues" evidence="15">
    <location>
        <begin position="198"/>
        <end position="209"/>
    </location>
</feature>
<evidence type="ECO:0000256" key="14">
    <source>
        <dbReference type="ARBA" id="ARBA00048679"/>
    </source>
</evidence>
<accession>A0AAF0W274</accession>
<evidence type="ECO:0000313" key="17">
    <source>
        <dbReference type="EMBL" id="WOG81279.1"/>
    </source>
</evidence>
<reference evidence="17" key="1">
    <citation type="journal article" date="2016" name="Nat. Genet.">
        <title>A high-quality carrot genome assembly provides new insights into carotenoid accumulation and asterid genome evolution.</title>
        <authorList>
            <person name="Iorizzo M."/>
            <person name="Ellison S."/>
            <person name="Senalik D."/>
            <person name="Zeng P."/>
            <person name="Satapoomin P."/>
            <person name="Huang J."/>
            <person name="Bowman M."/>
            <person name="Iovene M."/>
            <person name="Sanseverino W."/>
            <person name="Cavagnaro P."/>
            <person name="Yildiz M."/>
            <person name="Macko-Podgorni A."/>
            <person name="Moranska E."/>
            <person name="Grzebelus E."/>
            <person name="Grzebelus D."/>
            <person name="Ashrafi H."/>
            <person name="Zheng Z."/>
            <person name="Cheng S."/>
            <person name="Spooner D."/>
            <person name="Van Deynze A."/>
            <person name="Simon P."/>
        </authorList>
    </citation>
    <scope>NUCLEOTIDE SEQUENCE</scope>
    <source>
        <tissue evidence="17">Leaf</tissue>
    </source>
</reference>
<dbReference type="GO" id="GO:0016020">
    <property type="term" value="C:membrane"/>
    <property type="evidence" value="ECO:0007669"/>
    <property type="project" value="UniProtKB-SubCell"/>
</dbReference>
<comment type="catalytic activity">
    <reaction evidence="14">
        <text>L-seryl-[protein] + ATP = O-phospho-L-seryl-[protein] + ADP + H(+)</text>
        <dbReference type="Rhea" id="RHEA:17989"/>
        <dbReference type="Rhea" id="RHEA-COMP:9863"/>
        <dbReference type="Rhea" id="RHEA-COMP:11604"/>
        <dbReference type="ChEBI" id="CHEBI:15378"/>
        <dbReference type="ChEBI" id="CHEBI:29999"/>
        <dbReference type="ChEBI" id="CHEBI:30616"/>
        <dbReference type="ChEBI" id="CHEBI:83421"/>
        <dbReference type="ChEBI" id="CHEBI:456216"/>
        <dbReference type="EC" id="2.7.11.1"/>
    </reaction>
</comment>
<evidence type="ECO:0000256" key="12">
    <source>
        <dbReference type="ARBA" id="ARBA00023180"/>
    </source>
</evidence>
<dbReference type="PANTHER" id="PTHR27009">
    <property type="entry name" value="RUST RESISTANCE KINASE LR10-RELATED"/>
    <property type="match status" value="1"/>
</dbReference>
<dbReference type="SUPFAM" id="SSF56112">
    <property type="entry name" value="Protein kinase-like (PK-like)"/>
    <property type="match status" value="1"/>
</dbReference>
<dbReference type="EC" id="2.7.11.1" evidence="2"/>
<keyword evidence="7" id="KW-0547">Nucleotide-binding</keyword>
<name>A0AAF0W274_DAUCS</name>
<evidence type="ECO:0000259" key="16">
    <source>
        <dbReference type="PROSITE" id="PS50011"/>
    </source>
</evidence>
<keyword evidence="9" id="KW-0067">ATP-binding</keyword>
<keyword evidence="6" id="KW-0732">Signal</keyword>
<dbReference type="Pfam" id="PF00069">
    <property type="entry name" value="Pkinase"/>
    <property type="match status" value="1"/>
</dbReference>
<keyword evidence="5" id="KW-0812">Transmembrane</keyword>
<evidence type="ECO:0000256" key="10">
    <source>
        <dbReference type="ARBA" id="ARBA00022989"/>
    </source>
</evidence>